<dbReference type="GO" id="GO:0016787">
    <property type="term" value="F:hydrolase activity"/>
    <property type="evidence" value="ECO:0007669"/>
    <property type="project" value="UniProtKB-KW"/>
</dbReference>
<comment type="caution">
    <text evidence="1">The sequence shown here is derived from an EMBL/GenBank/DDBJ whole genome shotgun (WGS) entry which is preliminary data.</text>
</comment>
<name>A0A840CUZ5_9BACT</name>
<accession>A0A840CUZ5</accession>
<proteinExistence type="predicted"/>
<dbReference type="RefSeq" id="WP_183307550.1">
    <property type="nucleotide sequence ID" value="NZ_JACIEP010000008.1"/>
</dbReference>
<sequence>MQNTELKYPIVLVHGIAAKDNSLFWGRIPEKLSSAGINVFLGNTDSWGGIESNALLLKETVDSVLEKMKAEKVNLIAHSKGGIDSRFLISTLGYASKVASLTTISTPHLGSEIVDYIFNKKYLHTRLAKRITYSLAKLYGDKSPSPHQMLGDLTSESMMKFNRNNPNNELVYYCSYYSLLKNKYDDLSHFFTYNFIEKESGPNDGIVSRKSSGWGESHILIEGKNGGISHSEIIDIKRKKISGVEIPDEYLKIVQSLALKGF</sequence>
<dbReference type="Proteomes" id="UP000555103">
    <property type="component" value="Unassembled WGS sequence"/>
</dbReference>
<evidence type="ECO:0000313" key="1">
    <source>
        <dbReference type="EMBL" id="MBB4036655.1"/>
    </source>
</evidence>
<dbReference type="AlphaFoldDB" id="A0A840CUZ5"/>
<organism evidence="1 2">
    <name type="scientific">Dysgonomonas hofstadii</name>
    <dbReference type="NCBI Taxonomy" id="637886"/>
    <lineage>
        <taxon>Bacteria</taxon>
        <taxon>Pseudomonadati</taxon>
        <taxon>Bacteroidota</taxon>
        <taxon>Bacteroidia</taxon>
        <taxon>Bacteroidales</taxon>
        <taxon>Dysgonomonadaceae</taxon>
        <taxon>Dysgonomonas</taxon>
    </lineage>
</organism>
<dbReference type="Pfam" id="PF02089">
    <property type="entry name" value="Palm_thioest"/>
    <property type="match status" value="1"/>
</dbReference>
<gene>
    <name evidence="1" type="ORF">GGR21_002561</name>
</gene>
<evidence type="ECO:0000313" key="2">
    <source>
        <dbReference type="Proteomes" id="UP000555103"/>
    </source>
</evidence>
<keyword evidence="1" id="KW-0378">Hydrolase</keyword>
<keyword evidence="2" id="KW-1185">Reference proteome</keyword>
<dbReference type="Gene3D" id="3.40.50.1820">
    <property type="entry name" value="alpha/beta hydrolase"/>
    <property type="match status" value="1"/>
</dbReference>
<reference evidence="1 2" key="1">
    <citation type="submission" date="2020-08" db="EMBL/GenBank/DDBJ databases">
        <title>Genomic Encyclopedia of Type Strains, Phase IV (KMG-IV): sequencing the most valuable type-strain genomes for metagenomic binning, comparative biology and taxonomic classification.</title>
        <authorList>
            <person name="Goeker M."/>
        </authorList>
    </citation>
    <scope>NUCLEOTIDE SEQUENCE [LARGE SCALE GENOMIC DNA]</scope>
    <source>
        <strain evidence="1 2">DSM 104969</strain>
    </source>
</reference>
<protein>
    <submittedName>
        <fullName evidence="1">Triacylglycerol esterase/lipase EstA (Alpha/beta hydrolase family)</fullName>
    </submittedName>
</protein>
<dbReference type="EMBL" id="JACIEP010000008">
    <property type="protein sequence ID" value="MBB4036655.1"/>
    <property type="molecule type" value="Genomic_DNA"/>
</dbReference>
<dbReference type="SUPFAM" id="SSF53474">
    <property type="entry name" value="alpha/beta-Hydrolases"/>
    <property type="match status" value="1"/>
</dbReference>
<dbReference type="InterPro" id="IPR029058">
    <property type="entry name" value="AB_hydrolase_fold"/>
</dbReference>